<dbReference type="GO" id="GO:0005840">
    <property type="term" value="C:ribosome"/>
    <property type="evidence" value="ECO:0007669"/>
    <property type="project" value="UniProtKB-KW"/>
</dbReference>
<accession>A0A1N6PSF6</accession>
<dbReference type="Gene3D" id="3.40.5.10">
    <property type="entry name" value="Ribosomal protein L9, N-terminal domain"/>
    <property type="match status" value="1"/>
</dbReference>
<feature type="domain" description="Large ribosomal subunit protein bL9 C-terminal" evidence="11">
    <location>
        <begin position="64"/>
        <end position="147"/>
    </location>
</feature>
<dbReference type="InterPro" id="IPR020594">
    <property type="entry name" value="Ribosomal_bL9_bac/chp"/>
</dbReference>
<feature type="domain" description="Ribosomal protein L9" evidence="10">
    <location>
        <begin position="1"/>
        <end position="46"/>
    </location>
</feature>
<evidence type="ECO:0000313" key="12">
    <source>
        <dbReference type="EMBL" id="SIQ07247.1"/>
    </source>
</evidence>
<dbReference type="InterPro" id="IPR020070">
    <property type="entry name" value="Ribosomal_bL9_N"/>
</dbReference>
<evidence type="ECO:0000256" key="2">
    <source>
        <dbReference type="ARBA" id="ARBA00022730"/>
    </source>
</evidence>
<dbReference type="EMBL" id="FTMS01000003">
    <property type="protein sequence ID" value="SIQ07247.1"/>
    <property type="molecule type" value="Genomic_DNA"/>
</dbReference>
<dbReference type="InterPro" id="IPR036791">
    <property type="entry name" value="Ribosomal_bL9_C_sf"/>
</dbReference>
<dbReference type="GO" id="GO:0003735">
    <property type="term" value="F:structural constituent of ribosome"/>
    <property type="evidence" value="ECO:0007669"/>
    <property type="project" value="InterPro"/>
</dbReference>
<dbReference type="GO" id="GO:1990904">
    <property type="term" value="C:ribonucleoprotein complex"/>
    <property type="evidence" value="ECO:0007669"/>
    <property type="project" value="UniProtKB-KW"/>
</dbReference>
<dbReference type="Gene3D" id="3.10.430.100">
    <property type="entry name" value="Ribosomal protein L9, C-terminal domain"/>
    <property type="match status" value="1"/>
</dbReference>
<evidence type="ECO:0000256" key="9">
    <source>
        <dbReference type="SAM" id="MobiDB-lite"/>
    </source>
</evidence>
<dbReference type="OrthoDB" id="9788336at2"/>
<evidence type="ECO:0000256" key="4">
    <source>
        <dbReference type="ARBA" id="ARBA00022980"/>
    </source>
</evidence>
<dbReference type="AlphaFoldDB" id="A0A1N6PSF6"/>
<dbReference type="InterPro" id="IPR020069">
    <property type="entry name" value="Ribosomal_bL9_C"/>
</dbReference>
<dbReference type="Proteomes" id="UP000186400">
    <property type="component" value="Unassembled WGS sequence"/>
</dbReference>
<dbReference type="HAMAP" id="MF_00503">
    <property type="entry name" value="Ribosomal_bL9"/>
    <property type="match status" value="1"/>
</dbReference>
<dbReference type="InterPro" id="IPR009027">
    <property type="entry name" value="Ribosomal_bL9/RNase_H1_N"/>
</dbReference>
<keyword evidence="2 7" id="KW-0699">rRNA-binding</keyword>
<evidence type="ECO:0000313" key="13">
    <source>
        <dbReference type="Proteomes" id="UP000186400"/>
    </source>
</evidence>
<evidence type="ECO:0000256" key="7">
    <source>
        <dbReference type="HAMAP-Rule" id="MF_00503"/>
    </source>
</evidence>
<reference evidence="13" key="1">
    <citation type="submission" date="2017-01" db="EMBL/GenBank/DDBJ databases">
        <authorList>
            <person name="Varghese N."/>
            <person name="Submissions S."/>
        </authorList>
    </citation>
    <scope>NUCLEOTIDE SEQUENCE [LARGE SCALE GENOMIC DNA]</scope>
    <source>
        <strain evidence="13">ASpG1</strain>
    </source>
</reference>
<keyword evidence="3 7" id="KW-0694">RNA-binding</keyword>
<dbReference type="InterPro" id="IPR000244">
    <property type="entry name" value="Ribosomal_bL9"/>
</dbReference>
<proteinExistence type="inferred from homology"/>
<evidence type="ECO:0000256" key="3">
    <source>
        <dbReference type="ARBA" id="ARBA00022884"/>
    </source>
</evidence>
<comment type="similarity">
    <text evidence="1 7">Belongs to the bacterial ribosomal protein bL9 family.</text>
</comment>
<dbReference type="SUPFAM" id="SSF55653">
    <property type="entry name" value="Ribosomal protein L9 C-domain"/>
    <property type="match status" value="1"/>
</dbReference>
<keyword evidence="5 7" id="KW-0687">Ribonucleoprotein</keyword>
<protein>
    <recommendedName>
        <fullName evidence="6 7">Large ribosomal subunit protein bL9</fullName>
    </recommendedName>
</protein>
<dbReference type="PANTHER" id="PTHR21368">
    <property type="entry name" value="50S RIBOSOMAL PROTEIN L9"/>
    <property type="match status" value="1"/>
</dbReference>
<evidence type="ECO:0000259" key="10">
    <source>
        <dbReference type="Pfam" id="PF01281"/>
    </source>
</evidence>
<evidence type="ECO:0000256" key="8">
    <source>
        <dbReference type="SAM" id="Coils"/>
    </source>
</evidence>
<evidence type="ECO:0000256" key="1">
    <source>
        <dbReference type="ARBA" id="ARBA00010605"/>
    </source>
</evidence>
<evidence type="ECO:0000256" key="6">
    <source>
        <dbReference type="ARBA" id="ARBA00035292"/>
    </source>
</evidence>
<evidence type="ECO:0000259" key="11">
    <source>
        <dbReference type="Pfam" id="PF03948"/>
    </source>
</evidence>
<dbReference type="Pfam" id="PF03948">
    <property type="entry name" value="Ribosomal_L9_C"/>
    <property type="match status" value="1"/>
</dbReference>
<feature type="coiled-coil region" evidence="8">
    <location>
        <begin position="37"/>
        <end position="71"/>
    </location>
</feature>
<name>A0A1N6PSF6_9SPIO</name>
<dbReference type="GO" id="GO:0006412">
    <property type="term" value="P:translation"/>
    <property type="evidence" value="ECO:0007669"/>
    <property type="project" value="UniProtKB-UniRule"/>
</dbReference>
<feature type="region of interest" description="Disordered" evidence="9">
    <location>
        <begin position="159"/>
        <end position="222"/>
    </location>
</feature>
<sequence length="222" mass="24156">MKVILNSDVTNLGEEGDICTVAPGYARNFLLPKGLVMEYSERNLASIEERRSEIEARREQKRKDAASVKERLEAEALVISMTAGINGKLFGSVTNATIAEQLAAQGIEVERKRIDVPEHSLKAVGTYKVRVKLYADEEALLVVQVVASNAQELEEKRSRLAGAAGQMKPSKEETPEAAEGSADAPEGDQESDQTSLDPEVIAMQQALEEEAAQEDADRSSPE</sequence>
<dbReference type="Pfam" id="PF01281">
    <property type="entry name" value="Ribosomal_L9_N"/>
    <property type="match status" value="1"/>
</dbReference>
<keyword evidence="4 7" id="KW-0689">Ribosomal protein</keyword>
<keyword evidence="13" id="KW-1185">Reference proteome</keyword>
<dbReference type="SUPFAM" id="SSF55658">
    <property type="entry name" value="L9 N-domain-like"/>
    <property type="match status" value="1"/>
</dbReference>
<gene>
    <name evidence="7" type="primary">rplI</name>
    <name evidence="12" type="ORF">SAMN05920897_103114</name>
</gene>
<dbReference type="STRING" id="159291.SAMN05920897_103114"/>
<dbReference type="InterPro" id="IPR036935">
    <property type="entry name" value="Ribosomal_bL9_N_sf"/>
</dbReference>
<evidence type="ECO:0000256" key="5">
    <source>
        <dbReference type="ARBA" id="ARBA00023274"/>
    </source>
</evidence>
<organism evidence="12 13">
    <name type="scientific">Alkalispirochaeta americana</name>
    <dbReference type="NCBI Taxonomy" id="159291"/>
    <lineage>
        <taxon>Bacteria</taxon>
        <taxon>Pseudomonadati</taxon>
        <taxon>Spirochaetota</taxon>
        <taxon>Spirochaetia</taxon>
        <taxon>Spirochaetales</taxon>
        <taxon>Spirochaetaceae</taxon>
        <taxon>Alkalispirochaeta</taxon>
    </lineage>
</organism>
<dbReference type="RefSeq" id="WP_076487891.1">
    <property type="nucleotide sequence ID" value="NZ_FTMS01000003.1"/>
</dbReference>
<dbReference type="NCBIfam" id="TIGR00158">
    <property type="entry name" value="L9"/>
    <property type="match status" value="1"/>
</dbReference>
<keyword evidence="8" id="KW-0175">Coiled coil</keyword>
<dbReference type="GO" id="GO:0019843">
    <property type="term" value="F:rRNA binding"/>
    <property type="evidence" value="ECO:0007669"/>
    <property type="project" value="UniProtKB-UniRule"/>
</dbReference>
<comment type="function">
    <text evidence="7">Binds to the 23S rRNA.</text>
</comment>